<sequence length="50" mass="5566">MLRTTRFHEQTANRDIVAGWQKAALGGWCQTSPARAKSTSKTWCESMLGP</sequence>
<evidence type="ECO:0000313" key="1">
    <source>
        <dbReference type="EMBL" id="PRZ42310.1"/>
    </source>
</evidence>
<gene>
    <name evidence="1" type="ORF">CLV47_106182</name>
</gene>
<evidence type="ECO:0000313" key="2">
    <source>
        <dbReference type="Proteomes" id="UP000237752"/>
    </source>
</evidence>
<proteinExistence type="predicted"/>
<dbReference type="EMBL" id="PVUE01000006">
    <property type="protein sequence ID" value="PRZ42310.1"/>
    <property type="molecule type" value="Genomic_DNA"/>
</dbReference>
<keyword evidence="2" id="KW-1185">Reference proteome</keyword>
<comment type="caution">
    <text evidence="1">The sequence shown here is derived from an EMBL/GenBank/DDBJ whole genome shotgun (WGS) entry which is preliminary data.</text>
</comment>
<reference evidence="1 2" key="1">
    <citation type="submission" date="2018-03" db="EMBL/GenBank/DDBJ databases">
        <title>Genomic Encyclopedia of Archaeal and Bacterial Type Strains, Phase II (KMG-II): from individual species to whole genera.</title>
        <authorList>
            <person name="Goeker M."/>
        </authorList>
    </citation>
    <scope>NUCLEOTIDE SEQUENCE [LARGE SCALE GENOMIC DNA]</scope>
    <source>
        <strain evidence="1 2">DSM 100065</strain>
    </source>
</reference>
<dbReference type="Proteomes" id="UP000237752">
    <property type="component" value="Unassembled WGS sequence"/>
</dbReference>
<dbReference type="AlphaFoldDB" id="A0A2T1A125"/>
<accession>A0A2T1A125</accession>
<protein>
    <submittedName>
        <fullName evidence="1">Uncharacterized protein</fullName>
    </submittedName>
</protein>
<organism evidence="1 2">
    <name type="scientific">Antricoccus suffuscus</name>
    <dbReference type="NCBI Taxonomy" id="1629062"/>
    <lineage>
        <taxon>Bacteria</taxon>
        <taxon>Bacillati</taxon>
        <taxon>Actinomycetota</taxon>
        <taxon>Actinomycetes</taxon>
        <taxon>Geodermatophilales</taxon>
        <taxon>Antricoccaceae</taxon>
        <taxon>Antricoccus</taxon>
    </lineage>
</organism>
<name>A0A2T1A125_9ACTN</name>